<evidence type="ECO:0000256" key="5">
    <source>
        <dbReference type="ARBA" id="ARBA00023098"/>
    </source>
</evidence>
<feature type="region of interest" description="Disordered" evidence="8">
    <location>
        <begin position="555"/>
        <end position="617"/>
    </location>
</feature>
<dbReference type="CDD" id="cd08558">
    <property type="entry name" value="PI-PLCc_eukaryota"/>
    <property type="match status" value="1"/>
</dbReference>
<dbReference type="SMART" id="SM00239">
    <property type="entry name" value="C2"/>
    <property type="match status" value="1"/>
</dbReference>
<evidence type="ECO:0000256" key="1">
    <source>
        <dbReference type="ARBA" id="ARBA00001913"/>
    </source>
</evidence>
<dbReference type="Gene3D" id="1.10.238.10">
    <property type="entry name" value="EF-hand"/>
    <property type="match status" value="2"/>
</dbReference>
<evidence type="ECO:0000313" key="12">
    <source>
        <dbReference type="EMBL" id="RDB15543.1"/>
    </source>
</evidence>
<comment type="catalytic activity">
    <reaction evidence="7">
        <text>a 1,2-diacyl-sn-glycero-3-phospho-(1D-myo-inositol-4,5-bisphosphate) + H2O = 1D-myo-inositol 1,4,5-trisphosphate + a 1,2-diacyl-sn-glycerol + H(+)</text>
        <dbReference type="Rhea" id="RHEA:33179"/>
        <dbReference type="ChEBI" id="CHEBI:15377"/>
        <dbReference type="ChEBI" id="CHEBI:15378"/>
        <dbReference type="ChEBI" id="CHEBI:17815"/>
        <dbReference type="ChEBI" id="CHEBI:58456"/>
        <dbReference type="ChEBI" id="CHEBI:203600"/>
        <dbReference type="EC" id="3.1.4.11"/>
    </reaction>
</comment>
<protein>
    <recommendedName>
        <fullName evidence="2 7">Phosphoinositide phospholipase C</fullName>
        <ecNumber evidence="2 7">3.1.4.11</ecNumber>
    </recommendedName>
</protein>
<keyword evidence="6" id="KW-0807">Transducer</keyword>
<dbReference type="InterPro" id="IPR001711">
    <property type="entry name" value="PLipase_C_Pinositol-sp_Y"/>
</dbReference>
<evidence type="ECO:0000256" key="8">
    <source>
        <dbReference type="SAM" id="MobiDB-lite"/>
    </source>
</evidence>
<dbReference type="FunCoup" id="A0A369J757">
    <property type="interactions" value="126"/>
</dbReference>
<evidence type="ECO:0000259" key="11">
    <source>
        <dbReference type="PROSITE" id="PS50222"/>
    </source>
</evidence>
<feature type="region of interest" description="Disordered" evidence="8">
    <location>
        <begin position="1"/>
        <end position="30"/>
    </location>
</feature>
<dbReference type="SMART" id="SM00148">
    <property type="entry name" value="PLCXc"/>
    <property type="match status" value="1"/>
</dbReference>
<dbReference type="GO" id="GO:0004435">
    <property type="term" value="F:phosphatidylinositol-4,5-bisphosphate phospholipase C activity"/>
    <property type="evidence" value="ECO:0007669"/>
    <property type="project" value="UniProtKB-EC"/>
</dbReference>
<dbReference type="Gene3D" id="3.20.20.190">
    <property type="entry name" value="Phosphatidylinositol (PI) phosphodiesterase"/>
    <property type="match status" value="1"/>
</dbReference>
<dbReference type="EC" id="3.1.4.11" evidence="2 7"/>
<dbReference type="InterPro" id="IPR035892">
    <property type="entry name" value="C2_domain_sf"/>
</dbReference>
<dbReference type="InParanoid" id="A0A369J757"/>
<dbReference type="GO" id="GO:0005509">
    <property type="term" value="F:calcium ion binding"/>
    <property type="evidence" value="ECO:0007669"/>
    <property type="project" value="InterPro"/>
</dbReference>
<dbReference type="PRINTS" id="PR00390">
    <property type="entry name" value="PHPHLIPASEC"/>
</dbReference>
<dbReference type="Pfam" id="PF00387">
    <property type="entry name" value="PI-PLC-Y"/>
    <property type="match status" value="1"/>
</dbReference>
<feature type="domain" description="C2" evidence="9">
    <location>
        <begin position="759"/>
        <end position="929"/>
    </location>
</feature>
<dbReference type="InterPro" id="IPR037755">
    <property type="entry name" value="Plc1_PH"/>
</dbReference>
<keyword evidence="4 7" id="KW-0442">Lipid degradation</keyword>
<dbReference type="CDD" id="cd16207">
    <property type="entry name" value="EFh_ScPlc1p_like"/>
    <property type="match status" value="1"/>
</dbReference>
<evidence type="ECO:0000256" key="7">
    <source>
        <dbReference type="RuleBase" id="RU361133"/>
    </source>
</evidence>
<comment type="caution">
    <text evidence="12">The sequence shown here is derived from an EMBL/GenBank/DDBJ whole genome shotgun (WGS) entry which is preliminary data.</text>
</comment>
<evidence type="ECO:0000259" key="10">
    <source>
        <dbReference type="PROSITE" id="PS50008"/>
    </source>
</evidence>
<dbReference type="PANTHER" id="PTHR10336:SF36">
    <property type="entry name" value="1-PHOSPHATIDYLINOSITOL 4,5-BISPHOSPHATE PHOSPHODIESTERASE BETA-4"/>
    <property type="match status" value="1"/>
</dbReference>
<dbReference type="Pfam" id="PF09279">
    <property type="entry name" value="EF-hand_like"/>
    <property type="match status" value="1"/>
</dbReference>
<feature type="domain" description="EF-hand" evidence="11">
    <location>
        <begin position="269"/>
        <end position="304"/>
    </location>
</feature>
<comment type="cofactor">
    <cofactor evidence="1">
        <name>Ca(2+)</name>
        <dbReference type="ChEBI" id="CHEBI:29108"/>
    </cofactor>
</comment>
<dbReference type="OrthoDB" id="269822at2759"/>
<evidence type="ECO:0000256" key="3">
    <source>
        <dbReference type="ARBA" id="ARBA00022801"/>
    </source>
</evidence>
<evidence type="ECO:0000259" key="9">
    <source>
        <dbReference type="PROSITE" id="PS50004"/>
    </source>
</evidence>
<dbReference type="SUPFAM" id="SSF51695">
    <property type="entry name" value="PLC-like phosphodiesterases"/>
    <property type="match status" value="1"/>
</dbReference>
<dbReference type="GO" id="GO:0048015">
    <property type="term" value="P:phosphatidylinositol-mediated signaling"/>
    <property type="evidence" value="ECO:0007669"/>
    <property type="project" value="TreeGrafter"/>
</dbReference>
<dbReference type="InterPro" id="IPR000909">
    <property type="entry name" value="PLipase_C_PInositol-sp_X_dom"/>
</dbReference>
<evidence type="ECO:0000256" key="4">
    <source>
        <dbReference type="ARBA" id="ARBA00022963"/>
    </source>
</evidence>
<dbReference type="CDD" id="cd13360">
    <property type="entry name" value="PH_PLC_fungal"/>
    <property type="match status" value="1"/>
</dbReference>
<dbReference type="InterPro" id="IPR017946">
    <property type="entry name" value="PLC-like_Pdiesterase_TIM-brl"/>
</dbReference>
<gene>
    <name evidence="12" type="primary">plc1_0</name>
    <name evidence="12" type="ORF">Hypma_004281</name>
</gene>
<dbReference type="PROSITE" id="PS50004">
    <property type="entry name" value="C2"/>
    <property type="match status" value="1"/>
</dbReference>
<dbReference type="InterPro" id="IPR002048">
    <property type="entry name" value="EF_hand_dom"/>
</dbReference>
<dbReference type="SUPFAM" id="SSF47473">
    <property type="entry name" value="EF-hand"/>
    <property type="match status" value="1"/>
</dbReference>
<evidence type="ECO:0000313" key="13">
    <source>
        <dbReference type="Proteomes" id="UP000076154"/>
    </source>
</evidence>
<dbReference type="PROSITE" id="PS50222">
    <property type="entry name" value="EF_HAND_2"/>
    <property type="match status" value="1"/>
</dbReference>
<feature type="domain" description="PI-PLC Y-box" evidence="10">
    <location>
        <begin position="647"/>
        <end position="764"/>
    </location>
</feature>
<feature type="compositionally biased region" description="Low complexity" evidence="8">
    <location>
        <begin position="604"/>
        <end position="617"/>
    </location>
</feature>
<dbReference type="InterPro" id="IPR011992">
    <property type="entry name" value="EF-hand-dom_pair"/>
</dbReference>
<dbReference type="PROSITE" id="PS50007">
    <property type="entry name" value="PIPLC_X_DOMAIN"/>
    <property type="match status" value="1"/>
</dbReference>
<name>A0A369J757_HYPMA</name>
<feature type="region of interest" description="Disordered" evidence="8">
    <location>
        <begin position="84"/>
        <end position="105"/>
    </location>
</feature>
<dbReference type="SUPFAM" id="SSF50729">
    <property type="entry name" value="PH domain-like"/>
    <property type="match status" value="1"/>
</dbReference>
<dbReference type="InterPro" id="IPR011993">
    <property type="entry name" value="PH-like_dom_sf"/>
</dbReference>
<organism evidence="12 13">
    <name type="scientific">Hypsizygus marmoreus</name>
    <name type="common">White beech mushroom</name>
    <name type="synonym">Agaricus marmoreus</name>
    <dbReference type="NCBI Taxonomy" id="39966"/>
    <lineage>
        <taxon>Eukaryota</taxon>
        <taxon>Fungi</taxon>
        <taxon>Dikarya</taxon>
        <taxon>Basidiomycota</taxon>
        <taxon>Agaricomycotina</taxon>
        <taxon>Agaricomycetes</taxon>
        <taxon>Agaricomycetidae</taxon>
        <taxon>Agaricales</taxon>
        <taxon>Tricholomatineae</taxon>
        <taxon>Lyophyllaceae</taxon>
        <taxon>Hypsizygus</taxon>
    </lineage>
</organism>
<dbReference type="Pfam" id="PF00168">
    <property type="entry name" value="C2"/>
    <property type="match status" value="1"/>
</dbReference>
<keyword evidence="5 7" id="KW-0443">Lipid metabolism</keyword>
<dbReference type="InterPro" id="IPR000008">
    <property type="entry name" value="C2_dom"/>
</dbReference>
<dbReference type="Gene3D" id="2.30.29.30">
    <property type="entry name" value="Pleckstrin-homology domain (PH domain)/Phosphotyrosine-binding domain (PTB)"/>
    <property type="match status" value="1"/>
</dbReference>
<evidence type="ECO:0000256" key="6">
    <source>
        <dbReference type="ARBA" id="ARBA00023224"/>
    </source>
</evidence>
<dbReference type="SUPFAM" id="SSF49562">
    <property type="entry name" value="C2 domain (Calcium/lipid-binding domain, CaLB)"/>
    <property type="match status" value="1"/>
</dbReference>
<dbReference type="GO" id="GO:0051209">
    <property type="term" value="P:release of sequestered calcium ion into cytosol"/>
    <property type="evidence" value="ECO:0007669"/>
    <property type="project" value="TreeGrafter"/>
</dbReference>
<dbReference type="PROSITE" id="PS50008">
    <property type="entry name" value="PIPLC_Y_DOMAIN"/>
    <property type="match status" value="1"/>
</dbReference>
<reference evidence="12" key="1">
    <citation type="submission" date="2018-04" db="EMBL/GenBank/DDBJ databases">
        <title>Whole genome sequencing of Hypsizygus marmoreus.</title>
        <authorList>
            <person name="Choi I.-G."/>
            <person name="Min B."/>
            <person name="Kim J.-G."/>
            <person name="Kim S."/>
            <person name="Oh Y.-L."/>
            <person name="Kong W.-S."/>
            <person name="Park H."/>
            <person name="Jeong J."/>
            <person name="Song E.-S."/>
        </authorList>
    </citation>
    <scope>NUCLEOTIDE SEQUENCE [LARGE SCALE GENOMIC DNA]</scope>
    <source>
        <strain evidence="12">51987-8</strain>
    </source>
</reference>
<keyword evidence="13" id="KW-1185">Reference proteome</keyword>
<dbReference type="InterPro" id="IPR001192">
    <property type="entry name" value="PI-PLC_fam"/>
</dbReference>
<dbReference type="CDD" id="cd00275">
    <property type="entry name" value="C2_PLC_like"/>
    <property type="match status" value="1"/>
</dbReference>
<dbReference type="Pfam" id="PF00388">
    <property type="entry name" value="PI-PLC-X"/>
    <property type="match status" value="1"/>
</dbReference>
<dbReference type="Gene3D" id="2.60.40.150">
    <property type="entry name" value="C2 domain"/>
    <property type="match status" value="1"/>
</dbReference>
<dbReference type="EMBL" id="LUEZ02000158">
    <property type="protein sequence ID" value="RDB15543.1"/>
    <property type="molecule type" value="Genomic_DNA"/>
</dbReference>
<keyword evidence="3 7" id="KW-0378">Hydrolase</keyword>
<dbReference type="STRING" id="39966.A0A369J757"/>
<dbReference type="GO" id="GO:0016042">
    <property type="term" value="P:lipid catabolic process"/>
    <property type="evidence" value="ECO:0007669"/>
    <property type="project" value="UniProtKB-KW"/>
</dbReference>
<dbReference type="AlphaFoldDB" id="A0A369J757"/>
<dbReference type="Proteomes" id="UP000076154">
    <property type="component" value="Unassembled WGS sequence"/>
</dbReference>
<dbReference type="InterPro" id="IPR015359">
    <property type="entry name" value="PLC_EF-hand-like"/>
</dbReference>
<sequence length="950" mass="105727">MLIKSRDVVDIDQPSISGASPPPHHRIDPLRTDDSTILTRLSLDHSFHHPLPTTASHKPSDWLRKERRRLAKKSADIMNIKAKLSSSSPAPNALPSAGTHAEPHSDFSVPEALLKGTMLLKVSEKKQKQVIFHLDPDEGRILYKSSKTGVVSIETIKEIRSGTEARYYRAQFGFPEDAESRWITVIYILEGTYKTLHMVAPTRDIFNMWDTALRKLFAIRQGLLQGLGNVEMRRAVWERQYWKGADDGGDQKLGFGEVEQLCRRLNANLGREDLRKLFLAADTEKKGYLDFTGFQTFVKTLKRRPDIESLYQKLSTSDGSTFDFPAFEKFMRESQQSSATQDELHSIFAKYTTPQPALEGRSPSDTIMSLDDFTSFLVSADNAVFPEKERSIWQDMALPISDYYISSSHNTYLVGHQLVGVSTIEGYIRALLHSCRSVELDIYDGDDEPVIFHGKTLTSKVSLRDVCHAIAKYAFVTSPYPLLISAEVHCGLKQQDMMVEIMTEAFGEALVRAPVEGRPRIQVLPSPEDLKGKFLLKAKNLYVVAQLESLRLQKAATPASPEPTALEADASSSSSDDSDSASGIVKGGLNGLKEKWRRVRGKDSPSSSATSTAAASATSLITGSSTAASTAPRTRTPKPKVRMSFALASLLVYTVGVKCHGFSSDITYAPEHIFSLSESAANKLIKADASMRELVRHNQNHMVRIYPKGVRVSSSNYEPHRYWAAGAQVVAINWQTFDLGYMMNQAMFLRNGRAGYVLKPPALREGGEELLSKRTRHFLDITVISAQQLPRLRDSNGQEIVEKSIVDPFVQVFLHIPDWSNSPFLPPSSAATSTAAAYSPSTDATPTAPSSARTVSFSTHVIKNNGFNPVWWEALSLPFDCVGDMRDLIFVEFSVRQQGKDDEDDQPIAVYCTPLSCLEKGYRHLPLHDSQLTQYLFSTLFVKIGIRDIM</sequence>
<dbReference type="PANTHER" id="PTHR10336">
    <property type="entry name" value="PHOSPHOINOSITIDE-SPECIFIC PHOSPHOLIPASE C FAMILY PROTEIN"/>
    <property type="match status" value="1"/>
</dbReference>
<proteinExistence type="predicted"/>
<dbReference type="SMART" id="SM00149">
    <property type="entry name" value="PLCYc"/>
    <property type="match status" value="1"/>
</dbReference>
<accession>A0A369J757</accession>
<evidence type="ECO:0000256" key="2">
    <source>
        <dbReference type="ARBA" id="ARBA00012368"/>
    </source>
</evidence>
<feature type="compositionally biased region" description="Low complexity" evidence="8">
    <location>
        <begin position="84"/>
        <end position="97"/>
    </location>
</feature>